<feature type="chain" id="PRO_5008900599" evidence="2">
    <location>
        <begin position="20"/>
        <end position="321"/>
    </location>
</feature>
<keyword evidence="1" id="KW-0812">Transmembrane</keyword>
<dbReference type="AlphaFoldDB" id="A0A1D1YYZ2"/>
<evidence type="ECO:0000256" key="2">
    <source>
        <dbReference type="SAM" id="SignalP"/>
    </source>
</evidence>
<dbReference type="InterPro" id="IPR010605">
    <property type="entry name" value="DUF1191"/>
</dbReference>
<sequence length="321" mass="35298">METVHCFTMIITFLGILSATRFNAQSTAQPPTASVSAARSLDGLLQDYAYRAFDRHRPRTGRPYDGVVPSNISGIRITVMRLRSGSLRSKGVPSFNEFEIPIGVTEKPYVRRLALVYQNLGNWSSFYYKLPGYTFKAPVLGLLAYDATNLSATNLRELDVLASMKPISIRFGGVSLPSGVTTKCVWFNLSGLPQLNDSGPDNICTTYRQGHFSIVVNTTELPPAPGPSPGLPPSLSPVHVKKNKGKVWKIVGAVVGGLLALVLLVLLAIWINRYRQNKNLEKMIQHAESGEVLQKHRIGDAQLPMASMIRTRPKLENELAP</sequence>
<keyword evidence="1" id="KW-1133">Transmembrane helix</keyword>
<evidence type="ECO:0000313" key="3">
    <source>
        <dbReference type="EMBL" id="JAT59851.1"/>
    </source>
</evidence>
<dbReference type="GO" id="GO:0016020">
    <property type="term" value="C:membrane"/>
    <property type="evidence" value="ECO:0007669"/>
    <property type="project" value="TreeGrafter"/>
</dbReference>
<reference evidence="3" key="1">
    <citation type="submission" date="2015-07" db="EMBL/GenBank/DDBJ databases">
        <title>Transcriptome Assembly of Anthurium amnicola.</title>
        <authorList>
            <person name="Suzuki J."/>
        </authorList>
    </citation>
    <scope>NUCLEOTIDE SEQUENCE</scope>
</reference>
<feature type="signal peptide" evidence="2">
    <location>
        <begin position="1"/>
        <end position="19"/>
    </location>
</feature>
<evidence type="ECO:0000256" key="1">
    <source>
        <dbReference type="SAM" id="Phobius"/>
    </source>
</evidence>
<name>A0A1D1YYZ2_9ARAE</name>
<dbReference type="EMBL" id="GDJX01008085">
    <property type="protein sequence ID" value="JAT59851.1"/>
    <property type="molecule type" value="Transcribed_RNA"/>
</dbReference>
<keyword evidence="1" id="KW-0472">Membrane</keyword>
<dbReference type="Gene3D" id="1.20.5.100">
    <property type="entry name" value="Cytochrome c1, transmembrane anchor, C-terminal"/>
    <property type="match status" value="1"/>
</dbReference>
<protein>
    <submittedName>
        <fullName evidence="3">Coxsackievirus and adenovirus receptor</fullName>
    </submittedName>
</protein>
<accession>A0A1D1YYZ2</accession>
<keyword evidence="2" id="KW-0732">Signal</keyword>
<gene>
    <name evidence="3" type="primary">Cxadr</name>
    <name evidence="3" type="ORF">g.14250</name>
</gene>
<feature type="transmembrane region" description="Helical" evidence="1">
    <location>
        <begin position="247"/>
        <end position="271"/>
    </location>
</feature>
<dbReference type="Pfam" id="PF06697">
    <property type="entry name" value="DUF1191"/>
    <property type="match status" value="1"/>
</dbReference>
<proteinExistence type="predicted"/>
<organism evidence="3">
    <name type="scientific">Anthurium amnicola</name>
    <dbReference type="NCBI Taxonomy" id="1678845"/>
    <lineage>
        <taxon>Eukaryota</taxon>
        <taxon>Viridiplantae</taxon>
        <taxon>Streptophyta</taxon>
        <taxon>Embryophyta</taxon>
        <taxon>Tracheophyta</taxon>
        <taxon>Spermatophyta</taxon>
        <taxon>Magnoliopsida</taxon>
        <taxon>Liliopsida</taxon>
        <taxon>Araceae</taxon>
        <taxon>Pothoideae</taxon>
        <taxon>Potheae</taxon>
        <taxon>Anthurium</taxon>
    </lineage>
</organism>
<dbReference type="PANTHER" id="PTHR33512:SF14">
    <property type="entry name" value="EXPRESSED PROTEIN"/>
    <property type="match status" value="1"/>
</dbReference>
<keyword evidence="3" id="KW-0675">Receptor</keyword>
<dbReference type="PANTHER" id="PTHR33512">
    <property type="entry name" value="PROTEIN, PUTATIVE (DUF1191)-RELATED"/>
    <property type="match status" value="1"/>
</dbReference>